<keyword evidence="4" id="KW-1185">Reference proteome</keyword>
<dbReference type="Pfam" id="PF10504">
    <property type="entry name" value="DUF2452"/>
    <property type="match status" value="1"/>
</dbReference>
<evidence type="ECO:0000256" key="3">
    <source>
        <dbReference type="ARBA" id="ARBA00022490"/>
    </source>
</evidence>
<evidence type="ECO:0000256" key="1">
    <source>
        <dbReference type="ARBA" id="ARBA00004496"/>
    </source>
</evidence>
<dbReference type="GO" id="GO:0005634">
    <property type="term" value="C:nucleus"/>
    <property type="evidence" value="ECO:0007669"/>
    <property type="project" value="UniProtKB-ARBA"/>
</dbReference>
<dbReference type="FunFam" id="3.90.640.10:FF:000014">
    <property type="entry name" value="Putative actin-related protein 6"/>
    <property type="match status" value="1"/>
</dbReference>
<dbReference type="Gene3D" id="3.30.420.40">
    <property type="match status" value="3"/>
</dbReference>
<dbReference type="Proteomes" id="UP000095282">
    <property type="component" value="Unplaced"/>
</dbReference>
<keyword evidence="3" id="KW-0963">Cytoplasm</keyword>
<reference evidence="5" key="1">
    <citation type="submission" date="2016-11" db="UniProtKB">
        <authorList>
            <consortium name="WormBaseParasite"/>
        </authorList>
    </citation>
    <scope>IDENTIFICATION</scope>
</reference>
<dbReference type="WBParaSite" id="Csp11.Scaffold630.g18452.t3">
    <property type="protein sequence ID" value="Csp11.Scaffold630.g18452.t3"/>
    <property type="gene ID" value="Csp11.Scaffold630.g18452"/>
</dbReference>
<organism evidence="4 5">
    <name type="scientific">Caenorhabditis tropicalis</name>
    <dbReference type="NCBI Taxonomy" id="1561998"/>
    <lineage>
        <taxon>Eukaryota</taxon>
        <taxon>Metazoa</taxon>
        <taxon>Ecdysozoa</taxon>
        <taxon>Nematoda</taxon>
        <taxon>Chromadorea</taxon>
        <taxon>Rhabditida</taxon>
        <taxon>Rhabditina</taxon>
        <taxon>Rhabditomorpha</taxon>
        <taxon>Rhabditoidea</taxon>
        <taxon>Rhabditidae</taxon>
        <taxon>Peloderinae</taxon>
        <taxon>Caenorhabditis</taxon>
    </lineage>
</organism>
<protein>
    <submittedName>
        <fullName evidence="5">Actin-related protein</fullName>
    </submittedName>
</protein>
<name>A0A1I7UQX4_9PELO</name>
<proteinExistence type="inferred from homology"/>
<dbReference type="Pfam" id="PF00022">
    <property type="entry name" value="Actin"/>
    <property type="match status" value="2"/>
</dbReference>
<dbReference type="PANTHER" id="PTHR11937">
    <property type="entry name" value="ACTIN"/>
    <property type="match status" value="1"/>
</dbReference>
<dbReference type="SUPFAM" id="SSF53067">
    <property type="entry name" value="Actin-like ATPase domain"/>
    <property type="match status" value="2"/>
</dbReference>
<dbReference type="Gene3D" id="3.90.640.10">
    <property type="entry name" value="Actin, Chain A, domain 4"/>
    <property type="match status" value="1"/>
</dbReference>
<dbReference type="InterPro" id="IPR043129">
    <property type="entry name" value="ATPase_NBD"/>
</dbReference>
<evidence type="ECO:0000313" key="4">
    <source>
        <dbReference type="Proteomes" id="UP000095282"/>
    </source>
</evidence>
<dbReference type="GO" id="GO:0005737">
    <property type="term" value="C:cytoplasm"/>
    <property type="evidence" value="ECO:0007669"/>
    <property type="project" value="UniProtKB-SubCell"/>
</dbReference>
<comment type="subcellular location">
    <subcellularLocation>
        <location evidence="1">Cytoplasm</location>
    </subcellularLocation>
</comment>
<comment type="similarity">
    <text evidence="2">Belongs to the actin family. ARP6 subfamily.</text>
</comment>
<evidence type="ECO:0000256" key="2">
    <source>
        <dbReference type="ARBA" id="ARBA00005665"/>
    </source>
</evidence>
<dbReference type="InterPro" id="IPR019534">
    <property type="entry name" value="DUF2452"/>
</dbReference>
<accession>A0A1I7UQX4</accession>
<dbReference type="InterPro" id="IPR004000">
    <property type="entry name" value="Actin"/>
</dbReference>
<dbReference type="eggNOG" id="KOG0680">
    <property type="taxonomic scope" value="Eukaryota"/>
</dbReference>
<evidence type="ECO:0000313" key="5">
    <source>
        <dbReference type="WBParaSite" id="Csp11.Scaffold630.g18452.t3"/>
    </source>
</evidence>
<dbReference type="AlphaFoldDB" id="A0A1I7UQX4"/>
<sequence length="545" mass="62342">MRDGPPTTVILDSGGHNLKSWRTMSREFGKLDNDEPKIIPNSIVKAKHEKKRVFVGHQQDDCPEKFSLFYVRPIERGYVVNWDTQQQIWEKTFDHLDIEPTTSRIALTDNNHLVPALPDVSNGKPMSEDVINECKEDVCFVTMDFDRSMEEIKKRFGEKTIAKRYLMPDFQSSFRGQVQNIQDPQPADIPSIVLCVERFAVPEILFNPSDIDIDQCGVAEAVIESISSSPEPLRPALAQNIIVIGGSSKFPGFRERLAHDVRSMLPAEFGCRVADDVANAETHAWNCAKGVLREERVPWIDRKEWDERGESCKLYKCFGTNASSAKCSRSEEAEIAEMNEWRVLLGALNSLASIGRREHKDVIIDEKCMQKGHGEFDIEFDLNENEKLVAFLMKEESTVECLDVEGKSVLTLKTPSNRNIHEIASSILYAHRISVVAMYYLNESESPAVFYLNTKNILLLQKLFVLPVLNFGTKRSRKMSVEKYFSMLAPNEWGYQEKKEEFLGSYRLEYDRSWTPVAEMDRKDEEVARLQQILQRGPARLTWGS</sequence>
<dbReference type="SMART" id="SM00268">
    <property type="entry name" value="ACTIN"/>
    <property type="match status" value="1"/>
</dbReference>
<dbReference type="STRING" id="1561998.A0A1I7UQX4"/>